<feature type="compositionally biased region" description="Pro residues" evidence="7">
    <location>
        <begin position="1642"/>
        <end position="1651"/>
    </location>
</feature>
<feature type="region of interest" description="Disordered" evidence="7">
    <location>
        <begin position="60"/>
        <end position="85"/>
    </location>
</feature>
<feature type="domain" description="Transmembrane protein 131-like second Ig-like" evidence="10">
    <location>
        <begin position="385"/>
        <end position="435"/>
    </location>
</feature>
<feature type="compositionally biased region" description="Low complexity" evidence="7">
    <location>
        <begin position="1352"/>
        <end position="1363"/>
    </location>
</feature>
<feature type="compositionally biased region" description="Low complexity" evidence="7">
    <location>
        <begin position="1463"/>
        <end position="1474"/>
    </location>
</feature>
<feature type="compositionally biased region" description="Basic and acidic residues" evidence="7">
    <location>
        <begin position="1370"/>
        <end position="1383"/>
    </location>
</feature>
<feature type="region of interest" description="Disordered" evidence="7">
    <location>
        <begin position="1875"/>
        <end position="1898"/>
    </location>
</feature>
<feature type="region of interest" description="Disordered" evidence="7">
    <location>
        <begin position="1239"/>
        <end position="1302"/>
    </location>
</feature>
<dbReference type="PANTHER" id="PTHR22050">
    <property type="entry name" value="RW1 PROTEIN HOMOLOG"/>
    <property type="match status" value="1"/>
</dbReference>
<dbReference type="Gene3D" id="2.60.40.10">
    <property type="entry name" value="Immunoglobulins"/>
    <property type="match status" value="3"/>
</dbReference>
<feature type="compositionally biased region" description="Polar residues" evidence="7">
    <location>
        <begin position="1582"/>
        <end position="1593"/>
    </location>
</feature>
<proteinExistence type="inferred from homology"/>
<feature type="domain" description="TMEM131L fifth Ig-like" evidence="14">
    <location>
        <begin position="1066"/>
        <end position="1130"/>
    </location>
</feature>
<evidence type="ECO:0000256" key="3">
    <source>
        <dbReference type="ARBA" id="ARBA00022692"/>
    </source>
</evidence>
<feature type="compositionally biased region" description="Polar residues" evidence="7">
    <location>
        <begin position="1553"/>
        <end position="1566"/>
    </location>
</feature>
<comment type="subcellular location">
    <subcellularLocation>
        <location evidence="1">Membrane</location>
        <topology evidence="1">Single-pass type I membrane protein</topology>
    </subcellularLocation>
</comment>
<dbReference type="Pfam" id="PF24499">
    <property type="entry name" value="Ig_TMEM131L_4"/>
    <property type="match status" value="1"/>
</dbReference>
<sequence length="1923" mass="211223">MIVLQAVIQGTRLLMSSGSTIFINDLKVLVSIEQQKGRKLKSGSSDEYSDLWKTFAAQYRKTPGSSRRRRRGRFSPPHPGPAHSPWRLRAVAAPLQVIAVTVFAKPFIQSESIIEVLRFDDGGLLQTETTLGLSSYQQKSISLYRGNCRPIRFEPPMLDFHEQPVGMPKMEKVYLHNPSSEETITLVSISATTSHFHASFFQNRKILPGGNTSFDVVFLARVVGNVENTLFINTSNHGVFTYQVFGVGVPNPYRLRPFLGARVPVNSSFSPIINIHNPHSEPLQVVEMYSSGGDLHLELPTGQQGGTRKLWEIPPYETKGVMRASFSSREADNHTAFIRIKTNASDSTEFIILPVEVEVTTAPGIYSSTEMLDFGTLRTQDLPKVLNLHLLNSGTKDVPLTSVRPTPQNDAITVHFKPITLKASESKYTKVASISFDASRAKKPSQFSGKITVKAKEKSYSKLEIPYQAEVLDGYLGFDHAATLFHIRDSPADPVERPIYLTNTFSFAILIHDVLLPEEAKAMFKVHNFSKPVLILPNESGYIFTLLFMPSTSSMHIDNNILLITNASKFHLPVRVYTGFLDYFVLPPKIEERFIDFGVLSATEASNILFAIINSNPIELAIKSWHIIGDGLSIELVATEKGNRTTIISSLSELEKSSLSDQSSVILASGYFAVFRVKLTAKKLEGIHDGAIQITTDYEILTIPVKAVIAVGSLTCFPKHMVLPPSFPGKIVHQSLNIMNSFSQKVKIQQIRSLSEDVRFYYKRLRANREDLEPGKKSKIANIYFDPGLQCGDHCYIGLPFLSKSEPKVQPGVAMQEDVWDADWDSHQSLFRAWTGIKEKSGHRLSAIFEVNTDLQKNIISKITAELSWPSILNSPRHLKFPLTNTNCSSEEEITLENPADVPVYVQFVPMALYSTPSVFVDKLVSRFNLSKVAKIDLRTLEFQVYRNSAHPLQSSTGFTEGLSRHFILNLILKPGEKKSVKVKFTPVHNRTVSSLIIVRNNLTVMDAVMVQGQGTTENLRVAGKLPGPGSSLRFKITEALLKDCTDSLKLREPNFTLKRTFKVENTGQLPIHIETIEISGYACEGYGFKVVNCQEFALSANASRDIVILFTPDFTASRVIRELKLVTTSGSEFVFILNASLPYHMLATCAEALPRPNWELALYIIISGIMSALFLLVIGTAYLEAQGIWEPFRRRLSFEASNPPFDVGRPFDLRRIVGISSEGNLNLSCDPSHGRGFCGAGSSSSRPSAGSHKQCGPSVHPHSSHSNRNSADVDTIRAKNSSSTSSRTSAQAASSQSMGKASPLVLEANTVTQGHAAGRKSKGAKQNQHSGQHHSHSPLEQHLQPPPPVPQQQEPQPERLSPAPLTHPSHPERASSIRHSSEDSDITSLIEAMDKDFDHHDSPPLEVFTEQPPSPLSKSKGKGKPLQRKVKLPKKQEEKEKKGKGKPQEDELKDSLADDDSSSTTTETSNPDTEPLLKEDTEKQKGKQAIPEKHESEMSQVKQKSKKLVHVKKEIPTDVKPSSLEIQYAPPLESKQRRNLPTKIPLPTPLTSGSKSRSSQKTKGTNKLVDNRPPTLAKFLPNSQELGNTSSSEGEKDSPPPEWDAVPVHKPGSSTDSLYKLSLQTLNADIFLKQRQTSPTPTSPSPPTAPCPFTSRGSYSSIVNSTSSSDPKAKQLNGSKHKLTKVPSLPGKNGNPTFAAVTAGYDKSPGGNGFAKVSSNKTDFSNSLGISHIPVDSDGSDSSGLWSPVSNPSSPDFTPLNSFSAFGNSFNLTGEVFSKLGLSRSCNQASQRSWNEFNSGPSYLWDAPATDPSPSWPASSSSPTHTATSILGNTSGLWSTTPFSNSIWSSNLNSALPFTTPANTLSGIGLMGAENSPASHAANTSSPADDLGQTYNPWRIWSPTIGRRSSDPWSNSHFPHEN</sequence>
<feature type="compositionally biased region" description="Basic and acidic residues" evidence="7">
    <location>
        <begin position="1435"/>
        <end position="1457"/>
    </location>
</feature>
<keyword evidence="6 8" id="KW-0472">Membrane</keyword>
<feature type="domain" description="TMEM131 second Ig-like" evidence="11">
    <location>
        <begin position="252"/>
        <end position="341"/>
    </location>
</feature>
<feature type="compositionally biased region" description="Low complexity" evidence="7">
    <location>
        <begin position="1652"/>
        <end position="1670"/>
    </location>
</feature>
<protein>
    <submittedName>
        <fullName evidence="15">Transmembrane protein 131</fullName>
    </submittedName>
</protein>
<dbReference type="Pfam" id="PF24501">
    <property type="entry name" value="Ig_TMEM131L_5"/>
    <property type="match status" value="1"/>
</dbReference>
<feature type="compositionally biased region" description="Low complexity" evidence="7">
    <location>
        <begin position="1542"/>
        <end position="1552"/>
    </location>
</feature>
<feature type="transmembrane region" description="Helical" evidence="8">
    <location>
        <begin position="1161"/>
        <end position="1184"/>
    </location>
</feature>
<dbReference type="InterPro" id="IPR013783">
    <property type="entry name" value="Ig-like_fold"/>
</dbReference>
<dbReference type="Pfam" id="PF12371">
    <property type="entry name" value="TMEM131_like_N"/>
    <property type="match status" value="1"/>
</dbReference>
<comment type="similarity">
    <text evidence="2">Belongs to the TMEM131 family.</text>
</comment>
<keyword evidence="5 8" id="KW-1133">Transmembrane helix</keyword>
<evidence type="ECO:0000256" key="2">
    <source>
        <dbReference type="ARBA" id="ARBA00006682"/>
    </source>
</evidence>
<name>A0A091DAP6_FUKDA</name>
<reference evidence="15 16" key="1">
    <citation type="submission" date="2013-11" db="EMBL/GenBank/DDBJ databases">
        <title>The Damaraland mole rat (Fukomys damarensis) genome and evolution of African mole rats.</title>
        <authorList>
            <person name="Gladyshev V.N."/>
            <person name="Fang X."/>
        </authorList>
    </citation>
    <scope>NUCLEOTIDE SEQUENCE [LARGE SCALE GENOMIC DNA]</scope>
    <source>
        <tissue evidence="15">Liver</tissue>
    </source>
</reference>
<dbReference type="InterPro" id="IPR039877">
    <property type="entry name" value="TMEM131-like"/>
</dbReference>
<dbReference type="InterPro" id="IPR022113">
    <property type="entry name" value="TMEM131L_N"/>
</dbReference>
<dbReference type="Pfam" id="PF24498">
    <property type="entry name" value="Ig_TMEM131L_3"/>
    <property type="match status" value="1"/>
</dbReference>
<dbReference type="eggNOG" id="KOG3620">
    <property type="taxonomic scope" value="Eukaryota"/>
</dbReference>
<evidence type="ECO:0000256" key="6">
    <source>
        <dbReference type="ARBA" id="ARBA00023136"/>
    </source>
</evidence>
<evidence type="ECO:0000313" key="16">
    <source>
        <dbReference type="Proteomes" id="UP000028990"/>
    </source>
</evidence>
<evidence type="ECO:0000256" key="1">
    <source>
        <dbReference type="ARBA" id="ARBA00004479"/>
    </source>
</evidence>
<evidence type="ECO:0000259" key="13">
    <source>
        <dbReference type="Pfam" id="PF24499"/>
    </source>
</evidence>
<evidence type="ECO:0000259" key="11">
    <source>
        <dbReference type="Pfam" id="PF24495"/>
    </source>
</evidence>
<dbReference type="InterPro" id="IPR056311">
    <property type="entry name" value="TMEM131_Ig_2"/>
</dbReference>
<evidence type="ECO:0000256" key="4">
    <source>
        <dbReference type="ARBA" id="ARBA00022729"/>
    </source>
</evidence>
<dbReference type="STRING" id="885580.ENSFDAP00000013188"/>
<accession>A0A091DAP6</accession>
<dbReference type="GO" id="GO:0016020">
    <property type="term" value="C:membrane"/>
    <property type="evidence" value="ECO:0007669"/>
    <property type="project" value="UniProtKB-SubCell"/>
</dbReference>
<evidence type="ECO:0000256" key="5">
    <source>
        <dbReference type="ARBA" id="ARBA00022989"/>
    </source>
</evidence>
<feature type="compositionally biased region" description="Low complexity" evidence="7">
    <location>
        <begin position="1241"/>
        <end position="1252"/>
    </location>
</feature>
<dbReference type="Pfam" id="PF19532">
    <property type="entry name" value="Ig_TMEM131L_2nd"/>
    <property type="match status" value="1"/>
</dbReference>
<dbReference type="Proteomes" id="UP000028990">
    <property type="component" value="Unassembled WGS sequence"/>
</dbReference>
<feature type="compositionally biased region" description="Polar residues" evidence="7">
    <location>
        <begin position="1877"/>
        <end position="1888"/>
    </location>
</feature>
<dbReference type="InterPro" id="IPR045695">
    <property type="entry name" value="TMEM131-like_Ig_dom2"/>
</dbReference>
<feature type="transmembrane region" description="Helical" evidence="8">
    <location>
        <begin position="1134"/>
        <end position="1154"/>
    </location>
</feature>
<organism evidence="15 16">
    <name type="scientific">Fukomys damarensis</name>
    <name type="common">Damaraland mole rat</name>
    <name type="synonym">Cryptomys damarensis</name>
    <dbReference type="NCBI Taxonomy" id="885580"/>
    <lineage>
        <taxon>Eukaryota</taxon>
        <taxon>Metazoa</taxon>
        <taxon>Chordata</taxon>
        <taxon>Craniata</taxon>
        <taxon>Vertebrata</taxon>
        <taxon>Euteleostomi</taxon>
        <taxon>Mammalia</taxon>
        <taxon>Eutheria</taxon>
        <taxon>Euarchontoglires</taxon>
        <taxon>Glires</taxon>
        <taxon>Rodentia</taxon>
        <taxon>Hystricomorpha</taxon>
        <taxon>Bathyergidae</taxon>
        <taxon>Fukomys</taxon>
    </lineage>
</organism>
<feature type="region of interest" description="Disordered" evidence="7">
    <location>
        <begin position="1315"/>
        <end position="1704"/>
    </location>
</feature>
<feature type="compositionally biased region" description="Basic residues" evidence="7">
    <location>
        <begin position="1420"/>
        <end position="1434"/>
    </location>
</feature>
<evidence type="ECO:0000259" key="14">
    <source>
        <dbReference type="Pfam" id="PF24501"/>
    </source>
</evidence>
<feature type="region of interest" description="Disordered" evidence="7">
    <location>
        <begin position="1809"/>
        <end position="1828"/>
    </location>
</feature>
<evidence type="ECO:0000313" key="15">
    <source>
        <dbReference type="EMBL" id="KFO27330.1"/>
    </source>
</evidence>
<evidence type="ECO:0000259" key="12">
    <source>
        <dbReference type="Pfam" id="PF24498"/>
    </source>
</evidence>
<keyword evidence="4" id="KW-0732">Signal</keyword>
<keyword evidence="16" id="KW-1185">Reference proteome</keyword>
<evidence type="ECO:0000259" key="10">
    <source>
        <dbReference type="Pfam" id="PF19532"/>
    </source>
</evidence>
<feature type="compositionally biased region" description="Polar residues" evidence="7">
    <location>
        <begin position="1613"/>
        <end position="1628"/>
    </location>
</feature>
<feature type="domain" description="TMEM131L fourth Ig-like" evidence="13">
    <location>
        <begin position="879"/>
        <end position="1015"/>
    </location>
</feature>
<dbReference type="InterPro" id="IPR055437">
    <property type="entry name" value="TMEM131L_Ig_5"/>
</dbReference>
<keyword evidence="3 8" id="KW-0812">Transmembrane</keyword>
<evidence type="ECO:0000259" key="9">
    <source>
        <dbReference type="Pfam" id="PF12371"/>
    </source>
</evidence>
<dbReference type="InterPro" id="IPR055436">
    <property type="entry name" value="Ig_TMEM131L_4"/>
</dbReference>
<feature type="domain" description="Transmembrane protein 131-like N-terminal" evidence="9">
    <location>
        <begin position="152"/>
        <end position="234"/>
    </location>
</feature>
<evidence type="ECO:0000256" key="7">
    <source>
        <dbReference type="SAM" id="MobiDB-lite"/>
    </source>
</evidence>
<dbReference type="PANTHER" id="PTHR22050:SF1">
    <property type="entry name" value="TRANSMEMBRANE PROTEIN 131"/>
    <property type="match status" value="1"/>
</dbReference>
<feature type="domain" description="TMEM131L third Ig-like" evidence="12">
    <location>
        <begin position="479"/>
        <end position="578"/>
    </location>
</feature>
<dbReference type="InterPro" id="IPR055435">
    <property type="entry name" value="Ig_TMEM131L_3"/>
</dbReference>
<feature type="compositionally biased region" description="Low complexity" evidence="7">
    <location>
        <begin position="1282"/>
        <end position="1298"/>
    </location>
</feature>
<dbReference type="EMBL" id="KN122926">
    <property type="protein sequence ID" value="KFO27330.1"/>
    <property type="molecule type" value="Genomic_DNA"/>
</dbReference>
<feature type="compositionally biased region" description="Basic and acidic residues" evidence="7">
    <location>
        <begin position="1393"/>
        <end position="1404"/>
    </location>
</feature>
<gene>
    <name evidence="15" type="ORF">H920_11222</name>
</gene>
<feature type="compositionally biased region" description="Basic and acidic residues" evidence="7">
    <location>
        <begin position="1476"/>
        <end position="1498"/>
    </location>
</feature>
<dbReference type="Pfam" id="PF24495">
    <property type="entry name" value="Ig_TMEM131_2"/>
    <property type="match status" value="1"/>
</dbReference>
<evidence type="ECO:0000256" key="8">
    <source>
        <dbReference type="SAM" id="Phobius"/>
    </source>
</evidence>